<name>A0A6J6UVT9_9ZZZZ</name>
<dbReference type="PANTHER" id="PTHR30603">
    <property type="entry name" value="RNA POLYMERASE SIGMA FACTOR RPO"/>
    <property type="match status" value="1"/>
</dbReference>
<keyword evidence="4" id="KW-0238">DNA-binding</keyword>
<proteinExistence type="inferred from homology"/>
<dbReference type="SUPFAM" id="SSF88946">
    <property type="entry name" value="Sigma2 domain of RNA polymerase sigma factors"/>
    <property type="match status" value="1"/>
</dbReference>
<evidence type="ECO:0000256" key="4">
    <source>
        <dbReference type="ARBA" id="ARBA00023125"/>
    </source>
</evidence>
<dbReference type="NCBIfam" id="TIGR02937">
    <property type="entry name" value="sigma70-ECF"/>
    <property type="match status" value="1"/>
</dbReference>
<dbReference type="Pfam" id="PF04542">
    <property type="entry name" value="Sigma70_r2"/>
    <property type="match status" value="1"/>
</dbReference>
<dbReference type="InterPro" id="IPR014284">
    <property type="entry name" value="RNA_pol_sigma-70_dom"/>
</dbReference>
<dbReference type="InterPro" id="IPR013324">
    <property type="entry name" value="RNA_pol_sigma_r3/r4-like"/>
</dbReference>
<dbReference type="InterPro" id="IPR000943">
    <property type="entry name" value="RNA_pol_sigma70"/>
</dbReference>
<dbReference type="GO" id="GO:0006352">
    <property type="term" value="P:DNA-templated transcription initiation"/>
    <property type="evidence" value="ECO:0007669"/>
    <property type="project" value="InterPro"/>
</dbReference>
<evidence type="ECO:0000256" key="1">
    <source>
        <dbReference type="ARBA" id="ARBA00007788"/>
    </source>
</evidence>
<dbReference type="PROSITE" id="PS00716">
    <property type="entry name" value="SIGMA70_2"/>
    <property type="match status" value="1"/>
</dbReference>
<dbReference type="GO" id="GO:0016987">
    <property type="term" value="F:sigma factor activity"/>
    <property type="evidence" value="ECO:0007669"/>
    <property type="project" value="UniProtKB-KW"/>
</dbReference>
<dbReference type="Pfam" id="PF04545">
    <property type="entry name" value="Sigma70_r4"/>
    <property type="match status" value="1"/>
</dbReference>
<keyword evidence="3" id="KW-0731">Sigma factor</keyword>
<dbReference type="InterPro" id="IPR013325">
    <property type="entry name" value="RNA_pol_sigma_r2"/>
</dbReference>
<evidence type="ECO:0000256" key="5">
    <source>
        <dbReference type="ARBA" id="ARBA00023163"/>
    </source>
</evidence>
<dbReference type="Gene3D" id="1.10.10.10">
    <property type="entry name" value="Winged helix-like DNA-binding domain superfamily/Winged helix DNA-binding domain"/>
    <property type="match status" value="2"/>
</dbReference>
<dbReference type="FunFam" id="1.10.601.10:FF:000001">
    <property type="entry name" value="RNA polymerase sigma factor SigA"/>
    <property type="match status" value="1"/>
</dbReference>
<evidence type="ECO:0000256" key="3">
    <source>
        <dbReference type="ARBA" id="ARBA00023082"/>
    </source>
</evidence>
<dbReference type="Gene3D" id="1.10.601.10">
    <property type="entry name" value="RNA Polymerase Primary Sigma Factor"/>
    <property type="match status" value="1"/>
</dbReference>
<dbReference type="InterPro" id="IPR007630">
    <property type="entry name" value="RNA_pol_sigma70_r4"/>
</dbReference>
<dbReference type="InterPro" id="IPR009042">
    <property type="entry name" value="RNA_pol_sigma70_r1_2"/>
</dbReference>
<evidence type="ECO:0000256" key="2">
    <source>
        <dbReference type="ARBA" id="ARBA00023015"/>
    </source>
</evidence>
<reference evidence="8" key="1">
    <citation type="submission" date="2020-05" db="EMBL/GenBank/DDBJ databases">
        <authorList>
            <person name="Chiriac C."/>
            <person name="Salcher M."/>
            <person name="Ghai R."/>
            <person name="Kavagutti S V."/>
        </authorList>
    </citation>
    <scope>NUCLEOTIDE SEQUENCE</scope>
</reference>
<comment type="similarity">
    <text evidence="1">Belongs to the sigma-70 factor family.</text>
</comment>
<gene>
    <name evidence="8" type="ORF">UFOPK2806_01888</name>
    <name evidence="9" type="ORF">UFOPK4306_01652</name>
</gene>
<dbReference type="AlphaFoldDB" id="A0A6J6UVT9"/>
<protein>
    <submittedName>
        <fullName evidence="8">Unannotated protein</fullName>
    </submittedName>
</protein>
<dbReference type="PROSITE" id="PS00715">
    <property type="entry name" value="SIGMA70_1"/>
    <property type="match status" value="1"/>
</dbReference>
<dbReference type="EMBL" id="CAEZYY010000031">
    <property type="protein sequence ID" value="CAB4763910.1"/>
    <property type="molecule type" value="Genomic_DNA"/>
</dbReference>
<dbReference type="InterPro" id="IPR036388">
    <property type="entry name" value="WH-like_DNA-bd_sf"/>
</dbReference>
<evidence type="ECO:0000313" key="9">
    <source>
        <dbReference type="EMBL" id="CAB5065743.1"/>
    </source>
</evidence>
<accession>A0A6J6UVT9</accession>
<organism evidence="8">
    <name type="scientific">freshwater metagenome</name>
    <dbReference type="NCBI Taxonomy" id="449393"/>
    <lineage>
        <taxon>unclassified sequences</taxon>
        <taxon>metagenomes</taxon>
        <taxon>ecological metagenomes</taxon>
    </lineage>
</organism>
<dbReference type="CDD" id="cd06171">
    <property type="entry name" value="Sigma70_r4"/>
    <property type="match status" value="1"/>
</dbReference>
<sequence>MAGRSSGSDNDSLRRYLEEVGAHPLLTAEDEQRLAAVIITGRAATARLEEGPVSTAERVTLKRAVRAGEDARTRFINANLRLVVSIARRFDGGGLSVLDLVQEGNLGLMRAVEKFDHTKGFKFSTYATWWIRQAIGRALADGSRTIRVPSHVRETYSLIDQSTERLAAELDRPPTSAEVARHTGLSKDHVDLARQHRNALVSLSAPVGAEGDTDLGDLIADRSAETAFDEMIRRIDRRVLDAQLARLSERERDVIVLRFGLGDEPCTLAEIGERFDLTRERIRQIEARALGKLRHPSVRRLWPDRAKTPVPA</sequence>
<evidence type="ECO:0000259" key="6">
    <source>
        <dbReference type="PROSITE" id="PS00715"/>
    </source>
</evidence>
<dbReference type="PANTHER" id="PTHR30603:SF60">
    <property type="entry name" value="RNA POLYMERASE SIGMA FACTOR RPOD"/>
    <property type="match status" value="1"/>
</dbReference>
<dbReference type="Pfam" id="PF00140">
    <property type="entry name" value="Sigma70_r1_2"/>
    <property type="match status" value="1"/>
</dbReference>
<keyword evidence="5" id="KW-0804">Transcription</keyword>
<feature type="domain" description="RNA polymerase sigma-70" evidence="7">
    <location>
        <begin position="267"/>
        <end position="293"/>
    </location>
</feature>
<dbReference type="EMBL" id="CAFBQP010000065">
    <property type="protein sequence ID" value="CAB5065743.1"/>
    <property type="molecule type" value="Genomic_DNA"/>
</dbReference>
<evidence type="ECO:0000259" key="7">
    <source>
        <dbReference type="PROSITE" id="PS00716"/>
    </source>
</evidence>
<dbReference type="InterPro" id="IPR007627">
    <property type="entry name" value="RNA_pol_sigma70_r2"/>
</dbReference>
<dbReference type="InterPro" id="IPR007624">
    <property type="entry name" value="RNA_pol_sigma70_r3"/>
</dbReference>
<feature type="domain" description="RNA polymerase sigma-70" evidence="6">
    <location>
        <begin position="99"/>
        <end position="112"/>
    </location>
</feature>
<evidence type="ECO:0000313" key="8">
    <source>
        <dbReference type="EMBL" id="CAB4763910.1"/>
    </source>
</evidence>
<keyword evidence="2" id="KW-0805">Transcription regulation</keyword>
<dbReference type="GO" id="GO:0003677">
    <property type="term" value="F:DNA binding"/>
    <property type="evidence" value="ECO:0007669"/>
    <property type="project" value="UniProtKB-KW"/>
</dbReference>
<dbReference type="Pfam" id="PF04539">
    <property type="entry name" value="Sigma70_r3"/>
    <property type="match status" value="1"/>
</dbReference>
<dbReference type="PRINTS" id="PR00046">
    <property type="entry name" value="SIGMA70FCT"/>
</dbReference>
<dbReference type="InterPro" id="IPR050239">
    <property type="entry name" value="Sigma-70_RNA_pol_init_factors"/>
</dbReference>
<dbReference type="SUPFAM" id="SSF88659">
    <property type="entry name" value="Sigma3 and sigma4 domains of RNA polymerase sigma factors"/>
    <property type="match status" value="2"/>
</dbReference>